<keyword evidence="1" id="KW-0092">Biotin</keyword>
<evidence type="ECO:0000256" key="1">
    <source>
        <dbReference type="ARBA" id="ARBA00023267"/>
    </source>
</evidence>
<gene>
    <name evidence="4" type="ORF">CB5_LOCUS17976</name>
</gene>
<dbReference type="InterPro" id="IPR005479">
    <property type="entry name" value="CPAse_ATP-bd"/>
</dbReference>
<dbReference type="PANTHER" id="PTHR18866">
    <property type="entry name" value="CARBOXYLASE:PYRUVATE/ACETYL-COA/PROPIONYL-COA CARBOXYLASE"/>
    <property type="match status" value="1"/>
</dbReference>
<evidence type="ECO:0000313" key="4">
    <source>
        <dbReference type="EMBL" id="CAD1834765.1"/>
    </source>
</evidence>
<dbReference type="SUPFAM" id="SSF51246">
    <property type="entry name" value="Rudiment single hybrid motif"/>
    <property type="match status" value="1"/>
</dbReference>
<dbReference type="EMBL" id="LR862152">
    <property type="protein sequence ID" value="CAD1834765.1"/>
    <property type="molecule type" value="Genomic_DNA"/>
</dbReference>
<evidence type="ECO:0000256" key="2">
    <source>
        <dbReference type="SAM" id="MobiDB-lite"/>
    </source>
</evidence>
<protein>
    <recommendedName>
        <fullName evidence="3">Carbamoyl phosphate synthase ATP-binding domain-containing protein</fullName>
    </recommendedName>
</protein>
<organism evidence="4">
    <name type="scientific">Ananas comosus var. bracteatus</name>
    <name type="common">red pineapple</name>
    <dbReference type="NCBI Taxonomy" id="296719"/>
    <lineage>
        <taxon>Eukaryota</taxon>
        <taxon>Viridiplantae</taxon>
        <taxon>Streptophyta</taxon>
        <taxon>Embryophyta</taxon>
        <taxon>Tracheophyta</taxon>
        <taxon>Spermatophyta</taxon>
        <taxon>Magnoliopsida</taxon>
        <taxon>Liliopsida</taxon>
        <taxon>Poales</taxon>
        <taxon>Bromeliaceae</taxon>
        <taxon>Bromelioideae</taxon>
        <taxon>Ananas</taxon>
    </lineage>
</organism>
<dbReference type="GO" id="GO:0004485">
    <property type="term" value="F:methylcrotonoyl-CoA carboxylase activity"/>
    <property type="evidence" value="ECO:0007669"/>
    <property type="project" value="TreeGrafter"/>
</dbReference>
<reference evidence="4" key="1">
    <citation type="submission" date="2020-07" db="EMBL/GenBank/DDBJ databases">
        <authorList>
            <person name="Lin J."/>
        </authorList>
    </citation>
    <scope>NUCLEOTIDE SEQUENCE</scope>
</reference>
<dbReference type="GO" id="GO:0005739">
    <property type="term" value="C:mitochondrion"/>
    <property type="evidence" value="ECO:0007669"/>
    <property type="project" value="TreeGrafter"/>
</dbReference>
<dbReference type="SMART" id="SM00878">
    <property type="entry name" value="Biotin_carb_C"/>
    <property type="match status" value="1"/>
</dbReference>
<dbReference type="PROSITE" id="PS00867">
    <property type="entry name" value="CPSASE_2"/>
    <property type="match status" value="1"/>
</dbReference>
<dbReference type="Gene3D" id="3.30.470.20">
    <property type="entry name" value="ATP-grasp fold, B domain"/>
    <property type="match status" value="1"/>
</dbReference>
<proteinExistence type="predicted"/>
<dbReference type="InterPro" id="IPR005482">
    <property type="entry name" value="Biotin_COase_C"/>
</dbReference>
<dbReference type="GO" id="GO:0005524">
    <property type="term" value="F:ATP binding"/>
    <property type="evidence" value="ECO:0007669"/>
    <property type="project" value="InterPro"/>
</dbReference>
<feature type="compositionally biased region" description="Low complexity" evidence="2">
    <location>
        <begin position="224"/>
        <end position="235"/>
    </location>
</feature>
<name>A0A6V7PVJ8_ANACO</name>
<dbReference type="PANTHER" id="PTHR18866:SF33">
    <property type="entry name" value="METHYLCROTONOYL-COA CARBOXYLASE SUBUNIT ALPHA, MITOCHONDRIAL-RELATED"/>
    <property type="match status" value="1"/>
</dbReference>
<accession>A0A6V7PVJ8</accession>
<sequence>MDTLSGQFYFMEMNTRLQVEHLVTEMIVGQDLVEWQIRVANGEPLPLTREQLPLNGHSFEARIYAENVMRGFLPATGTLNHYRPVPVTPTGLPTSIGFLQGLVGHWAFARGLVETHFIEHHKSDLLVDSAEKLTEEASNAAKLGATLVAACFIPCPFFVKQLIILFIALFQHVVKSPCAGFVDGLKLAKPFAAQICAFLASSPLPNPCLSRLVVATASFQEVEAAPPSGPTASPSILKARTRRSPAAEEEEGERERSISTPTHREESIPFLVAQEIETEAQFQKDFISKLVKPVKRLSQ</sequence>
<feature type="domain" description="Carbamoyl phosphate synthase ATP-binding" evidence="3">
    <location>
        <begin position="10"/>
        <end position="17"/>
    </location>
</feature>
<feature type="compositionally biased region" description="Basic and acidic residues" evidence="2">
    <location>
        <begin position="253"/>
        <end position="266"/>
    </location>
</feature>
<feature type="region of interest" description="Disordered" evidence="2">
    <location>
        <begin position="224"/>
        <end position="266"/>
    </location>
</feature>
<dbReference type="InterPro" id="IPR011054">
    <property type="entry name" value="Rudment_hybrid_motif"/>
</dbReference>
<dbReference type="Pfam" id="PF02786">
    <property type="entry name" value="CPSase_L_D2"/>
    <property type="match status" value="1"/>
</dbReference>
<evidence type="ECO:0000259" key="3">
    <source>
        <dbReference type="PROSITE" id="PS00867"/>
    </source>
</evidence>
<dbReference type="AlphaFoldDB" id="A0A6V7PVJ8"/>
<dbReference type="InterPro" id="IPR050856">
    <property type="entry name" value="Biotin_carboxylase_complex"/>
</dbReference>
<dbReference type="SUPFAM" id="SSF56059">
    <property type="entry name" value="Glutathione synthetase ATP-binding domain-like"/>
    <property type="match status" value="1"/>
</dbReference>